<name>A0A2S6MW26_RHOGL</name>
<evidence type="ECO:0008006" key="3">
    <source>
        <dbReference type="Google" id="ProtNLM"/>
    </source>
</evidence>
<proteinExistence type="predicted"/>
<comment type="caution">
    <text evidence="1">The sequence shown here is derived from an EMBL/GenBank/DDBJ whole genome shotgun (WGS) entry which is preliminary data.</text>
</comment>
<protein>
    <recommendedName>
        <fullName evidence="3">Acyl-CoA acyltransferase</fullName>
    </recommendedName>
</protein>
<gene>
    <name evidence="1" type="ORF">CCS01_29925</name>
</gene>
<evidence type="ECO:0000313" key="2">
    <source>
        <dbReference type="Proteomes" id="UP000239724"/>
    </source>
</evidence>
<reference evidence="1 2" key="1">
    <citation type="journal article" date="2018" name="Arch. Microbiol.">
        <title>New insights into the metabolic potential of the phototrophic purple bacterium Rhodopila globiformis DSM 161(T) from its draft genome sequence and evidence for a vanadium-dependent nitrogenase.</title>
        <authorList>
            <person name="Imhoff J.F."/>
            <person name="Rahn T."/>
            <person name="Kunzel S."/>
            <person name="Neulinger S.C."/>
        </authorList>
    </citation>
    <scope>NUCLEOTIDE SEQUENCE [LARGE SCALE GENOMIC DNA]</scope>
    <source>
        <strain evidence="1 2">DSM 161</strain>
    </source>
</reference>
<evidence type="ECO:0000313" key="1">
    <source>
        <dbReference type="EMBL" id="PPQ26575.1"/>
    </source>
</evidence>
<keyword evidence="2" id="KW-1185">Reference proteome</keyword>
<organism evidence="1 2">
    <name type="scientific">Rhodopila globiformis</name>
    <name type="common">Rhodopseudomonas globiformis</name>
    <dbReference type="NCBI Taxonomy" id="1071"/>
    <lineage>
        <taxon>Bacteria</taxon>
        <taxon>Pseudomonadati</taxon>
        <taxon>Pseudomonadota</taxon>
        <taxon>Alphaproteobacteria</taxon>
        <taxon>Acetobacterales</taxon>
        <taxon>Acetobacteraceae</taxon>
        <taxon>Rhodopila</taxon>
    </lineage>
</organism>
<dbReference type="AlphaFoldDB" id="A0A2S6MW26"/>
<accession>A0A2S6MW26</accession>
<dbReference type="Proteomes" id="UP000239724">
    <property type="component" value="Unassembled WGS sequence"/>
</dbReference>
<dbReference type="EMBL" id="NHRY01000269">
    <property type="protein sequence ID" value="PPQ26575.1"/>
    <property type="molecule type" value="Genomic_DNA"/>
</dbReference>
<sequence>MITCRPIGTADLSGIASLLRCGFPTRDIRYWCTGLQRLGTIQPAAGFVQFGYMLEAGGVPVGVLLVISSPSMHGTITRCNLSSWYVMPEFRAYAPLMVMRAIRNRSATYLNVSPAEQTIPIISAQGFIKFNSGVFAAPVSVASVGSGMHLAWLPRHWAQIPTIPPGAMQLLTDHHRFGCVCLWLQDETGGLPFIFRRRLVTWARIPSAQLIYCPTLEDLERHAGCIGRFLALHGMPFLMVATDRPLRGVSGRLFPNRQPMYSRGPQPGRSSDLTYTEAAIFGF</sequence>